<evidence type="ECO:0000256" key="5">
    <source>
        <dbReference type="SAM" id="Phobius"/>
    </source>
</evidence>
<evidence type="ECO:0000256" key="4">
    <source>
        <dbReference type="ARBA" id="ARBA00023136"/>
    </source>
</evidence>
<dbReference type="InterPro" id="IPR032808">
    <property type="entry name" value="DoxX"/>
</dbReference>
<feature type="chain" id="PRO_5039497181" description="DoxX family protein" evidence="6">
    <location>
        <begin position="21"/>
        <end position="115"/>
    </location>
</feature>
<dbReference type="EMBL" id="BJMN01000070">
    <property type="protein sequence ID" value="GEB61892.1"/>
    <property type="molecule type" value="Genomic_DNA"/>
</dbReference>
<organism evidence="7 8">
    <name type="scientific">Streptomyces gardneri</name>
    <dbReference type="NCBI Taxonomy" id="66892"/>
    <lineage>
        <taxon>Bacteria</taxon>
        <taxon>Bacillati</taxon>
        <taxon>Actinomycetota</taxon>
        <taxon>Actinomycetes</taxon>
        <taxon>Kitasatosporales</taxon>
        <taxon>Streptomycetaceae</taxon>
        <taxon>Streptomyces</taxon>
    </lineage>
</organism>
<keyword evidence="8" id="KW-1185">Reference proteome</keyword>
<keyword evidence="3 5" id="KW-1133">Transmembrane helix</keyword>
<proteinExistence type="predicted"/>
<feature type="transmembrane region" description="Helical" evidence="5">
    <location>
        <begin position="92"/>
        <end position="113"/>
    </location>
</feature>
<evidence type="ECO:0000313" key="8">
    <source>
        <dbReference type="Proteomes" id="UP000315226"/>
    </source>
</evidence>
<dbReference type="GO" id="GO:0016020">
    <property type="term" value="C:membrane"/>
    <property type="evidence" value="ECO:0007669"/>
    <property type="project" value="UniProtKB-SubCell"/>
</dbReference>
<protein>
    <recommendedName>
        <fullName evidence="9">DoxX family protein</fullName>
    </recommendedName>
</protein>
<evidence type="ECO:0000256" key="1">
    <source>
        <dbReference type="ARBA" id="ARBA00004141"/>
    </source>
</evidence>
<comment type="caution">
    <text evidence="7">The sequence shown here is derived from an EMBL/GenBank/DDBJ whole genome shotgun (WGS) entry which is preliminary data.</text>
</comment>
<evidence type="ECO:0000256" key="2">
    <source>
        <dbReference type="ARBA" id="ARBA00022692"/>
    </source>
</evidence>
<keyword evidence="6" id="KW-0732">Signal</keyword>
<sequence length="115" mass="11612">MFIGYAAVAALLAFALSASAFLTFARNPQITGNMTKLGVPDSWLPWLATAKAAGAIGLLAGLAVAPLGMAAATGVTLYMAGGILTHLRAKDYEIAPVAVLTLLATAALILRIASA</sequence>
<dbReference type="Proteomes" id="UP000315226">
    <property type="component" value="Unassembled WGS sequence"/>
</dbReference>
<feature type="signal peptide" evidence="6">
    <location>
        <begin position="1"/>
        <end position="20"/>
    </location>
</feature>
<dbReference type="RefSeq" id="WP_141302536.1">
    <property type="nucleotide sequence ID" value="NZ_BJMN01000070.1"/>
</dbReference>
<gene>
    <name evidence="7" type="ORF">SGA01_74970</name>
</gene>
<dbReference type="Pfam" id="PF13564">
    <property type="entry name" value="DoxX_2"/>
    <property type="match status" value="1"/>
</dbReference>
<name>A0A4Y3RWH7_9ACTN</name>
<evidence type="ECO:0008006" key="9">
    <source>
        <dbReference type="Google" id="ProtNLM"/>
    </source>
</evidence>
<evidence type="ECO:0000313" key="7">
    <source>
        <dbReference type="EMBL" id="GEB61892.1"/>
    </source>
</evidence>
<evidence type="ECO:0000256" key="6">
    <source>
        <dbReference type="SAM" id="SignalP"/>
    </source>
</evidence>
<reference evidence="7 8" key="1">
    <citation type="submission" date="2019-06" db="EMBL/GenBank/DDBJ databases">
        <title>Whole genome shotgun sequence of Streptomyces gardneri NBRC 12865.</title>
        <authorList>
            <person name="Hosoyama A."/>
            <person name="Uohara A."/>
            <person name="Ohji S."/>
            <person name="Ichikawa N."/>
        </authorList>
    </citation>
    <scope>NUCLEOTIDE SEQUENCE [LARGE SCALE GENOMIC DNA]</scope>
    <source>
        <strain evidence="7 8">NBRC 12865</strain>
    </source>
</reference>
<keyword evidence="4 5" id="KW-0472">Membrane</keyword>
<keyword evidence="2 5" id="KW-0812">Transmembrane</keyword>
<feature type="transmembrane region" description="Helical" evidence="5">
    <location>
        <begin position="52"/>
        <end position="80"/>
    </location>
</feature>
<comment type="subcellular location">
    <subcellularLocation>
        <location evidence="1">Membrane</location>
        <topology evidence="1">Multi-pass membrane protein</topology>
    </subcellularLocation>
</comment>
<evidence type="ECO:0000256" key="3">
    <source>
        <dbReference type="ARBA" id="ARBA00022989"/>
    </source>
</evidence>
<accession>A0A4Y3RWH7</accession>
<dbReference type="AlphaFoldDB" id="A0A4Y3RWH7"/>